<dbReference type="GeneID" id="63139928"/>
<dbReference type="EMBL" id="JAWXYC010000004">
    <property type="protein sequence ID" value="MDX5952424.1"/>
    <property type="molecule type" value="Genomic_DNA"/>
</dbReference>
<gene>
    <name evidence="1" type="ORF">SIM66_14650</name>
</gene>
<name>A0ABU4P7S0_AZOBR</name>
<dbReference type="RefSeq" id="WP_137165141.1">
    <property type="nucleotide sequence ID" value="NZ_CP012914.1"/>
</dbReference>
<evidence type="ECO:0000313" key="1">
    <source>
        <dbReference type="EMBL" id="MDX5952424.1"/>
    </source>
</evidence>
<accession>A0ABU4P7S0</accession>
<reference evidence="1 2" key="1">
    <citation type="submission" date="2023-11" db="EMBL/GenBank/DDBJ databases">
        <title>MicrobeMod: A computational toolkit for identifying prokaryotic methylation and restriction-modification with nanopore sequencing.</title>
        <authorList>
            <person name="Crits-Christoph A."/>
            <person name="Kang S.C."/>
            <person name="Lee H."/>
            <person name="Ostrov N."/>
        </authorList>
    </citation>
    <scope>NUCLEOTIDE SEQUENCE [LARGE SCALE GENOMIC DNA]</scope>
    <source>
        <strain evidence="1 2">ATCC 29145</strain>
    </source>
</reference>
<sequence>MTAYVFQKKTTCPPLHVLVICAGVYGRRAEGKFVPSAVQSLQYIEQSAARAAQHWIDADAHGRLIGRQLGTVQLLVSATDPNFAFQESTPLPAISENVTAAIRTWLNDCATEGALGVLHWIGHGITHVESGTNVVGIQTLCEDSEPDAMRVIDMGRLYSSMSRGQIPSNCMLFIDACRELTGGDEKKVIKLDPLCGLRVAAQTYVDTTHAFRLSEPGDRTLAFQKPNAELGFRGGALMTEALIDAFQYYAAKGGALAPSSVDVQQLEDAVRARFSWWRSLFKGKRVPRFQSIRSRMPSTSVEFLHALEPRAMLDVCIRKRGGGAVSKTPYVSGLETRKSRSTCTHSANGASSLGHTAPQALQAYERSWRGEVIPGGWCYFGSVQDVHSPPHYFKNVGTPGICPAFNSSGFPDEESPGRVWEL</sequence>
<protein>
    <submittedName>
        <fullName evidence="1">Caspase family protein</fullName>
    </submittedName>
</protein>
<comment type="caution">
    <text evidence="1">The sequence shown here is derived from an EMBL/GenBank/DDBJ whole genome shotgun (WGS) entry which is preliminary data.</text>
</comment>
<proteinExistence type="predicted"/>
<organism evidence="1 2">
    <name type="scientific">Azospirillum brasilense</name>
    <dbReference type="NCBI Taxonomy" id="192"/>
    <lineage>
        <taxon>Bacteria</taxon>
        <taxon>Pseudomonadati</taxon>
        <taxon>Pseudomonadota</taxon>
        <taxon>Alphaproteobacteria</taxon>
        <taxon>Rhodospirillales</taxon>
        <taxon>Azospirillaceae</taxon>
        <taxon>Azospirillum</taxon>
    </lineage>
</organism>
<keyword evidence="2" id="KW-1185">Reference proteome</keyword>
<dbReference type="Proteomes" id="UP001277471">
    <property type="component" value="Unassembled WGS sequence"/>
</dbReference>
<evidence type="ECO:0000313" key="2">
    <source>
        <dbReference type="Proteomes" id="UP001277471"/>
    </source>
</evidence>